<evidence type="ECO:0000256" key="4">
    <source>
        <dbReference type="ARBA" id="ARBA00011335"/>
    </source>
</evidence>
<evidence type="ECO:0000256" key="10">
    <source>
        <dbReference type="ARBA" id="ARBA00032062"/>
    </source>
</evidence>
<dbReference type="Pfam" id="PF08660">
    <property type="entry name" value="Alg14"/>
    <property type="match status" value="1"/>
</dbReference>
<dbReference type="GO" id="GO:0006488">
    <property type="term" value="P:dolichol-linked oligosaccharide biosynthetic process"/>
    <property type="evidence" value="ECO:0007669"/>
    <property type="project" value="InterPro"/>
</dbReference>
<dbReference type="GO" id="GO:0004577">
    <property type="term" value="F:N-acetylglucosaminyldiphosphodolichol N-acetylglucosaminyltransferase activity"/>
    <property type="evidence" value="ECO:0007669"/>
    <property type="project" value="TreeGrafter"/>
</dbReference>
<evidence type="ECO:0000313" key="13">
    <source>
        <dbReference type="EMBL" id="KAF2480299.1"/>
    </source>
</evidence>
<evidence type="ECO:0000256" key="7">
    <source>
        <dbReference type="ARBA" id="ARBA00022824"/>
    </source>
</evidence>
<keyword evidence="6" id="KW-0812">Transmembrane</keyword>
<evidence type="ECO:0000256" key="12">
    <source>
        <dbReference type="SAM" id="SignalP"/>
    </source>
</evidence>
<dbReference type="GO" id="GO:0043541">
    <property type="term" value="C:UDP-N-acetylglucosamine transferase complex"/>
    <property type="evidence" value="ECO:0007669"/>
    <property type="project" value="TreeGrafter"/>
</dbReference>
<dbReference type="PANTHER" id="PTHR12154">
    <property type="entry name" value="GLYCOSYL TRANSFERASE-RELATED"/>
    <property type="match status" value="1"/>
</dbReference>
<dbReference type="Gene3D" id="3.40.50.2000">
    <property type="entry name" value="Glycogen Phosphorylase B"/>
    <property type="match status" value="1"/>
</dbReference>
<dbReference type="OrthoDB" id="17098at2759"/>
<reference evidence="13" key="1">
    <citation type="journal article" date="2020" name="Stud. Mycol.">
        <title>101 Dothideomycetes genomes: a test case for predicting lifestyles and emergence of pathogens.</title>
        <authorList>
            <person name="Haridas S."/>
            <person name="Albert R."/>
            <person name="Binder M."/>
            <person name="Bloem J."/>
            <person name="Labutti K."/>
            <person name="Salamov A."/>
            <person name="Andreopoulos B."/>
            <person name="Baker S."/>
            <person name="Barry K."/>
            <person name="Bills G."/>
            <person name="Bluhm B."/>
            <person name="Cannon C."/>
            <person name="Castanera R."/>
            <person name="Culley D."/>
            <person name="Daum C."/>
            <person name="Ezra D."/>
            <person name="Gonzalez J."/>
            <person name="Henrissat B."/>
            <person name="Kuo A."/>
            <person name="Liang C."/>
            <person name="Lipzen A."/>
            <person name="Lutzoni F."/>
            <person name="Magnuson J."/>
            <person name="Mondo S."/>
            <person name="Nolan M."/>
            <person name="Ohm R."/>
            <person name="Pangilinan J."/>
            <person name="Park H.-J."/>
            <person name="Ramirez L."/>
            <person name="Alfaro M."/>
            <person name="Sun H."/>
            <person name="Tritt A."/>
            <person name="Yoshinaga Y."/>
            <person name="Zwiers L.-H."/>
            <person name="Turgeon B."/>
            <person name="Goodwin S."/>
            <person name="Spatafora J."/>
            <person name="Crous P."/>
            <person name="Grigoriev I."/>
        </authorList>
    </citation>
    <scope>NUCLEOTIDE SEQUENCE</scope>
    <source>
        <strain evidence="13">CBS 113389</strain>
    </source>
</reference>
<evidence type="ECO:0000256" key="8">
    <source>
        <dbReference type="ARBA" id="ARBA00022989"/>
    </source>
</evidence>
<protein>
    <recommendedName>
        <fullName evidence="5 11">UDP-N-acetylglucosamine transferase subunit ALG14</fullName>
    </recommendedName>
    <alternativeName>
        <fullName evidence="10 11">Asparagine-linked glycosylation protein 14</fullName>
    </alternativeName>
</protein>
<evidence type="ECO:0000256" key="11">
    <source>
        <dbReference type="RuleBase" id="RU362127"/>
    </source>
</evidence>
<dbReference type="Proteomes" id="UP000799767">
    <property type="component" value="Unassembled WGS sequence"/>
</dbReference>
<dbReference type="InterPro" id="IPR013969">
    <property type="entry name" value="Oligosacch_biosynth_Alg14"/>
</dbReference>
<keyword evidence="12" id="KW-0732">Signal</keyword>
<feature type="chain" id="PRO_5025428910" description="UDP-N-acetylglucosamine transferase subunit ALG14" evidence="12">
    <location>
        <begin position="19"/>
        <end position="252"/>
    </location>
</feature>
<keyword evidence="14" id="KW-1185">Reference proteome</keyword>
<keyword evidence="9" id="KW-0472">Membrane</keyword>
<dbReference type="AlphaFoldDB" id="A0A6A6PJW7"/>
<evidence type="ECO:0000256" key="6">
    <source>
        <dbReference type="ARBA" id="ARBA00022692"/>
    </source>
</evidence>
<keyword evidence="7 11" id="KW-0256">Endoplasmic reticulum</keyword>
<organism evidence="13 14">
    <name type="scientific">Neohortaea acidophila</name>
    <dbReference type="NCBI Taxonomy" id="245834"/>
    <lineage>
        <taxon>Eukaryota</taxon>
        <taxon>Fungi</taxon>
        <taxon>Dikarya</taxon>
        <taxon>Ascomycota</taxon>
        <taxon>Pezizomycotina</taxon>
        <taxon>Dothideomycetes</taxon>
        <taxon>Dothideomycetidae</taxon>
        <taxon>Mycosphaerellales</taxon>
        <taxon>Teratosphaeriaceae</taxon>
        <taxon>Neohortaea</taxon>
    </lineage>
</organism>
<accession>A0A6A6PJW7</accession>
<keyword evidence="8" id="KW-1133">Transmembrane helix</keyword>
<evidence type="ECO:0000313" key="14">
    <source>
        <dbReference type="Proteomes" id="UP000799767"/>
    </source>
</evidence>
<comment type="subunit">
    <text evidence="4 11">Heterodimer with ALG13 to form a functional enzyme.</text>
</comment>
<evidence type="ECO:0000256" key="2">
    <source>
        <dbReference type="ARBA" id="ARBA00004590"/>
    </source>
</evidence>
<comment type="subcellular location">
    <subcellularLocation>
        <location evidence="1 11">Endoplasmic reticulum membrane</location>
        <topology evidence="1 11">Single-pass membrane protein</topology>
    </subcellularLocation>
    <subcellularLocation>
        <location evidence="2">Nucleus membrane</location>
        <topology evidence="2">Single-pass membrane protein</topology>
    </subcellularLocation>
</comment>
<evidence type="ECO:0000256" key="1">
    <source>
        <dbReference type="ARBA" id="ARBA00004389"/>
    </source>
</evidence>
<evidence type="ECO:0000256" key="5">
    <source>
        <dbReference type="ARBA" id="ARBA00017467"/>
    </source>
</evidence>
<evidence type="ECO:0000256" key="3">
    <source>
        <dbReference type="ARBA" id="ARBA00009731"/>
    </source>
</evidence>
<feature type="signal peptide" evidence="12">
    <location>
        <begin position="1"/>
        <end position="18"/>
    </location>
</feature>
<proteinExistence type="inferred from homology"/>
<dbReference type="GO" id="GO:0031965">
    <property type="term" value="C:nuclear membrane"/>
    <property type="evidence" value="ECO:0007669"/>
    <property type="project" value="UniProtKB-SubCell"/>
</dbReference>
<dbReference type="PANTHER" id="PTHR12154:SF4">
    <property type="entry name" value="UDP-N-ACETYLGLUCOSAMINE TRANSFERASE SUBUNIT ALG14 HOMOLOG"/>
    <property type="match status" value="1"/>
</dbReference>
<comment type="function">
    <text evidence="11">Involved in protein N-glycosylation. Essential for the second step of the dolichol-linked oligosaccharide pathway. Anchors the catalytic subunit ALG13 to the ER.</text>
</comment>
<sequence length="252" mass="27962">MAILLLAILLTLTITSLAAYRLYTILQPRSKPNKQWSPQRKRGERTHLLIVLGSGGHTAEMLSMLSRATSETTPSHRLNWSDYQFRTWVVGAGDSISAQRAKDFETSLAVKAKTETAGAVISTVPRARKIHQPILTAPLSSLRCMLACCVVLFQHSRTERGFPDLILCNGPATATILIFASLLLRFLDVGGCQREGKMRTVYVESWARVKRLSLSGRLLVWVVDRFLVQWPQLLEEGVCKAAGKGEYLGVLV</sequence>
<evidence type="ECO:0000256" key="9">
    <source>
        <dbReference type="ARBA" id="ARBA00023136"/>
    </source>
</evidence>
<comment type="similarity">
    <text evidence="3 11">Belongs to the ALG14 family.</text>
</comment>
<name>A0A6A6PJW7_9PEZI</name>
<dbReference type="EMBL" id="MU001640">
    <property type="protein sequence ID" value="KAF2480299.1"/>
    <property type="molecule type" value="Genomic_DNA"/>
</dbReference>
<gene>
    <name evidence="11" type="primary">ALG14</name>
    <name evidence="13" type="ORF">BDY17DRAFT_35834</name>
</gene>